<evidence type="ECO:0000256" key="1">
    <source>
        <dbReference type="ARBA" id="ARBA00004477"/>
    </source>
</evidence>
<evidence type="ECO:0008006" key="9">
    <source>
        <dbReference type="Google" id="ProtNLM"/>
    </source>
</evidence>
<dbReference type="PANTHER" id="PTHR31394">
    <property type="entry name" value="TRANSMEMBRANE PROTEIN 199"/>
    <property type="match status" value="1"/>
</dbReference>
<dbReference type="Pfam" id="PF11712">
    <property type="entry name" value="Vma12"/>
    <property type="match status" value="1"/>
</dbReference>
<keyword evidence="3" id="KW-0256">Endoplasmic reticulum</keyword>
<feature type="transmembrane region" description="Helical" evidence="6">
    <location>
        <begin position="179"/>
        <end position="202"/>
    </location>
</feature>
<dbReference type="GO" id="GO:0005789">
    <property type="term" value="C:endoplasmic reticulum membrane"/>
    <property type="evidence" value="ECO:0007669"/>
    <property type="project" value="UniProtKB-SubCell"/>
</dbReference>
<protein>
    <recommendedName>
        <fullName evidence="9">Transmembrane protein 199</fullName>
    </recommendedName>
</protein>
<evidence type="ECO:0000256" key="3">
    <source>
        <dbReference type="ARBA" id="ARBA00022824"/>
    </source>
</evidence>
<accession>A0AAD9N4J1</accession>
<proteinExistence type="predicted"/>
<feature type="transmembrane region" description="Helical" evidence="6">
    <location>
        <begin position="149"/>
        <end position="167"/>
    </location>
</feature>
<dbReference type="AlphaFoldDB" id="A0AAD9N4J1"/>
<reference evidence="7" key="1">
    <citation type="journal article" date="2023" name="Mol. Biol. Evol.">
        <title>Third-Generation Sequencing Reveals the Adaptive Role of the Epigenome in Three Deep-Sea Polychaetes.</title>
        <authorList>
            <person name="Perez M."/>
            <person name="Aroh O."/>
            <person name="Sun Y."/>
            <person name="Lan Y."/>
            <person name="Juniper S.K."/>
            <person name="Young C.R."/>
            <person name="Angers B."/>
            <person name="Qian P.Y."/>
        </authorList>
    </citation>
    <scope>NUCLEOTIDE SEQUENCE</scope>
    <source>
        <strain evidence="7">P08H-3</strain>
    </source>
</reference>
<evidence type="ECO:0000256" key="2">
    <source>
        <dbReference type="ARBA" id="ARBA00022692"/>
    </source>
</evidence>
<comment type="caution">
    <text evidence="7">The sequence shown here is derived from an EMBL/GenBank/DDBJ whole genome shotgun (WGS) entry which is preliminary data.</text>
</comment>
<gene>
    <name evidence="7" type="ORF">LSH36_247g01005</name>
</gene>
<dbReference type="PANTHER" id="PTHR31394:SF1">
    <property type="entry name" value="TRANSMEMBRANE PROTEIN 199"/>
    <property type="match status" value="1"/>
</dbReference>
<keyword evidence="5 6" id="KW-0472">Membrane</keyword>
<dbReference type="Proteomes" id="UP001208570">
    <property type="component" value="Unassembled WGS sequence"/>
</dbReference>
<sequence>MAGYPSNIEVVLTDKLRKYFRSALTKTNLPDGLRKEIRLYTTNQRGQGDQKARTVPYTLIKEVHAVVSTQPSQGGKRVYLHDLFGRTDIHIPELQPPERNAQLEARIQQLKTQFANKEYDDMTRNVNLTKWNTRSGSLKTEMKEMNNQLIAVFNFFLTVIGSFVFAYKATEYSMEKPNVPTQLCAGLVVATIVFFADVYFIIKNTV</sequence>
<dbReference type="InterPro" id="IPR021013">
    <property type="entry name" value="ATPase_Vma12"/>
</dbReference>
<keyword evidence="2 6" id="KW-0812">Transmembrane</keyword>
<keyword evidence="8" id="KW-1185">Reference proteome</keyword>
<dbReference type="EMBL" id="JAODUP010000247">
    <property type="protein sequence ID" value="KAK2155153.1"/>
    <property type="molecule type" value="Genomic_DNA"/>
</dbReference>
<evidence type="ECO:0000313" key="8">
    <source>
        <dbReference type="Proteomes" id="UP001208570"/>
    </source>
</evidence>
<dbReference type="GO" id="GO:0070072">
    <property type="term" value="P:vacuolar proton-transporting V-type ATPase complex assembly"/>
    <property type="evidence" value="ECO:0007669"/>
    <property type="project" value="InterPro"/>
</dbReference>
<organism evidence="7 8">
    <name type="scientific">Paralvinella palmiformis</name>
    <dbReference type="NCBI Taxonomy" id="53620"/>
    <lineage>
        <taxon>Eukaryota</taxon>
        <taxon>Metazoa</taxon>
        <taxon>Spiralia</taxon>
        <taxon>Lophotrochozoa</taxon>
        <taxon>Annelida</taxon>
        <taxon>Polychaeta</taxon>
        <taxon>Sedentaria</taxon>
        <taxon>Canalipalpata</taxon>
        <taxon>Terebellida</taxon>
        <taxon>Terebelliformia</taxon>
        <taxon>Alvinellidae</taxon>
        <taxon>Paralvinella</taxon>
    </lineage>
</organism>
<evidence type="ECO:0000256" key="4">
    <source>
        <dbReference type="ARBA" id="ARBA00022989"/>
    </source>
</evidence>
<keyword evidence="4 6" id="KW-1133">Transmembrane helix</keyword>
<name>A0AAD9N4J1_9ANNE</name>
<evidence type="ECO:0000256" key="5">
    <source>
        <dbReference type="ARBA" id="ARBA00023136"/>
    </source>
</evidence>
<comment type="subcellular location">
    <subcellularLocation>
        <location evidence="1">Endoplasmic reticulum membrane</location>
        <topology evidence="1">Multi-pass membrane protein</topology>
    </subcellularLocation>
</comment>
<evidence type="ECO:0000313" key="7">
    <source>
        <dbReference type="EMBL" id="KAK2155153.1"/>
    </source>
</evidence>
<evidence type="ECO:0000256" key="6">
    <source>
        <dbReference type="SAM" id="Phobius"/>
    </source>
</evidence>